<dbReference type="PANTHER" id="PTHR30629">
    <property type="entry name" value="PROPHAGE INTEGRASE"/>
    <property type="match status" value="1"/>
</dbReference>
<evidence type="ECO:0000256" key="2">
    <source>
        <dbReference type="ARBA" id="ARBA00022908"/>
    </source>
</evidence>
<gene>
    <name evidence="4" type="ORF">HT578_17575</name>
</gene>
<dbReference type="Gene3D" id="3.30.160.390">
    <property type="entry name" value="Integrase, DNA-binding domain"/>
    <property type="match status" value="1"/>
</dbReference>
<proteinExistence type="inferred from homology"/>
<evidence type="ECO:0000313" key="5">
    <source>
        <dbReference type="Proteomes" id="UP000677126"/>
    </source>
</evidence>
<comment type="similarity">
    <text evidence="1">Belongs to the 'phage' integrase family.</text>
</comment>
<sequence length="135" mass="15149">MLTHIKIAAAKPAAKSYNLYDTLGLHLAVRPSGSKLWRVNYRYLGKHKTLHLGAWPGLGLADARAKRDEARRKVSEGIDPALEKRRAKIAARYAAANSFEDVAKEWLGKCEREGLAQVTIEKIEWLLAKAYTKVH</sequence>
<evidence type="ECO:0000259" key="3">
    <source>
        <dbReference type="Pfam" id="PF13356"/>
    </source>
</evidence>
<keyword evidence="2" id="KW-0229">DNA integration</keyword>
<dbReference type="RefSeq" id="WP_213500908.1">
    <property type="nucleotide sequence ID" value="NZ_CP054856.1"/>
</dbReference>
<reference evidence="4 5" key="1">
    <citation type="journal article" date="2021" name="Int. J. Syst. Evol. Microbiol.">
        <title>Novosphingobium decolorationis sp. nov., an aniline blue-decolourizing bacterium isolated from East Pacific sediment.</title>
        <authorList>
            <person name="Chen X."/>
            <person name="Dong B."/>
            <person name="Chen T."/>
            <person name="Ren N."/>
            <person name="Wang J."/>
            <person name="Xu Y."/>
            <person name="Yang J."/>
            <person name="Zhu S."/>
            <person name="Chen J."/>
        </authorList>
    </citation>
    <scope>NUCLEOTIDE SEQUENCE [LARGE SCALE GENOMIC DNA]</scope>
    <source>
        <strain evidence="4 5">502str22</strain>
    </source>
</reference>
<dbReference type="Pfam" id="PF13356">
    <property type="entry name" value="Arm-DNA-bind_3"/>
    <property type="match status" value="1"/>
</dbReference>
<name>A0ABX8E8A9_9SPHN</name>
<accession>A0ABX8E8A9</accession>
<evidence type="ECO:0000313" key="4">
    <source>
        <dbReference type="EMBL" id="QVM85259.1"/>
    </source>
</evidence>
<dbReference type="EMBL" id="CP054856">
    <property type="protein sequence ID" value="QVM85259.1"/>
    <property type="molecule type" value="Genomic_DNA"/>
</dbReference>
<protein>
    <submittedName>
        <fullName evidence="4">DUF4102 domain-containing protein</fullName>
    </submittedName>
</protein>
<dbReference type="InterPro" id="IPR038488">
    <property type="entry name" value="Integrase_DNA-bd_sf"/>
</dbReference>
<evidence type="ECO:0000256" key="1">
    <source>
        <dbReference type="ARBA" id="ARBA00008857"/>
    </source>
</evidence>
<keyword evidence="5" id="KW-1185">Reference proteome</keyword>
<dbReference type="InterPro" id="IPR025166">
    <property type="entry name" value="Integrase_DNA_bind_dom"/>
</dbReference>
<dbReference type="Proteomes" id="UP000677126">
    <property type="component" value="Chromosome"/>
</dbReference>
<organism evidence="4 5">
    <name type="scientific">Novosphingobium decolorationis</name>
    <dbReference type="NCBI Taxonomy" id="2698673"/>
    <lineage>
        <taxon>Bacteria</taxon>
        <taxon>Pseudomonadati</taxon>
        <taxon>Pseudomonadota</taxon>
        <taxon>Alphaproteobacteria</taxon>
        <taxon>Sphingomonadales</taxon>
        <taxon>Sphingomonadaceae</taxon>
        <taxon>Novosphingobium</taxon>
    </lineage>
</organism>
<dbReference type="PANTHER" id="PTHR30629:SF2">
    <property type="entry name" value="PROPHAGE INTEGRASE INTS-RELATED"/>
    <property type="match status" value="1"/>
</dbReference>
<feature type="domain" description="Integrase DNA-binding" evidence="3">
    <location>
        <begin position="2"/>
        <end position="87"/>
    </location>
</feature>
<dbReference type="InterPro" id="IPR050808">
    <property type="entry name" value="Phage_Integrase"/>
</dbReference>